<dbReference type="RefSeq" id="WP_191755537.1">
    <property type="nucleotide sequence ID" value="NZ_JACSQM010000019.1"/>
</dbReference>
<protein>
    <recommendedName>
        <fullName evidence="9">Glutamate-1-semialdehyde 2,1-aminomutase</fullName>
        <shortName evidence="9">GSA</shortName>
        <ecNumber evidence="9">5.4.3.8</ecNumber>
    </recommendedName>
    <alternativeName>
        <fullName evidence="9">Glutamate-1-semialdehyde aminotransferase</fullName>
        <shortName evidence="9">GSA-AT</shortName>
    </alternativeName>
</protein>
<keyword evidence="6 9" id="KW-0663">Pyridoxal phosphate</keyword>
<keyword evidence="11" id="KW-1185">Reference proteome</keyword>
<dbReference type="InterPro" id="IPR049704">
    <property type="entry name" value="Aminotrans_3_PPA_site"/>
</dbReference>
<evidence type="ECO:0000256" key="2">
    <source>
        <dbReference type="ARBA" id="ARBA00001933"/>
    </source>
</evidence>
<dbReference type="SUPFAM" id="SSF53383">
    <property type="entry name" value="PLP-dependent transferases"/>
    <property type="match status" value="1"/>
</dbReference>
<dbReference type="Proteomes" id="UP000603641">
    <property type="component" value="Unassembled WGS sequence"/>
</dbReference>
<proteinExistence type="inferred from homology"/>
<dbReference type="EC" id="5.4.3.8" evidence="9"/>
<dbReference type="PROSITE" id="PS00600">
    <property type="entry name" value="AA_TRANSFER_CLASS_3"/>
    <property type="match status" value="1"/>
</dbReference>
<comment type="catalytic activity">
    <reaction evidence="1 9">
        <text>(S)-4-amino-5-oxopentanoate = 5-aminolevulinate</text>
        <dbReference type="Rhea" id="RHEA:14265"/>
        <dbReference type="ChEBI" id="CHEBI:57501"/>
        <dbReference type="ChEBI" id="CHEBI:356416"/>
        <dbReference type="EC" id="5.4.3.8"/>
    </reaction>
</comment>
<dbReference type="CDD" id="cd00610">
    <property type="entry name" value="OAT_like"/>
    <property type="match status" value="1"/>
</dbReference>
<comment type="similarity">
    <text evidence="4 9">Belongs to the class-III pyridoxal-phosphate-dependent aminotransferase family. HemL subfamily.</text>
</comment>
<dbReference type="InterPro" id="IPR015424">
    <property type="entry name" value="PyrdxlP-dep_Trfase"/>
</dbReference>
<dbReference type="EMBL" id="JACSQM010000019">
    <property type="protein sequence ID" value="MBD7966408.1"/>
    <property type="molecule type" value="Genomic_DNA"/>
</dbReference>
<evidence type="ECO:0000256" key="7">
    <source>
        <dbReference type="ARBA" id="ARBA00023235"/>
    </source>
</evidence>
<keyword evidence="8 9" id="KW-0627">Porphyrin biosynthesis</keyword>
<dbReference type="InterPro" id="IPR015421">
    <property type="entry name" value="PyrdxlP-dep_Trfase_major"/>
</dbReference>
<dbReference type="HAMAP" id="MF_00375">
    <property type="entry name" value="HemL_aminotrans_3"/>
    <property type="match status" value="1"/>
</dbReference>
<dbReference type="InterPro" id="IPR005814">
    <property type="entry name" value="Aminotrans_3"/>
</dbReference>
<dbReference type="Gene3D" id="3.40.640.10">
    <property type="entry name" value="Type I PLP-dependent aspartate aminotransferase-like (Major domain)"/>
    <property type="match status" value="1"/>
</dbReference>
<evidence type="ECO:0000256" key="1">
    <source>
        <dbReference type="ARBA" id="ARBA00001579"/>
    </source>
</evidence>
<comment type="pathway">
    <text evidence="3">Porphyrin-containing compound metabolism; protoporphyrin-IX biosynthesis; 5-aminolevulinate from L-glutamyl-tRNA(Glu): step 2/2.</text>
</comment>
<comment type="subunit">
    <text evidence="9">Homodimer.</text>
</comment>
<organism evidence="10 11">
    <name type="scientific">Fictibacillus norfolkensis</name>
    <dbReference type="NCBI Taxonomy" id="2762233"/>
    <lineage>
        <taxon>Bacteria</taxon>
        <taxon>Bacillati</taxon>
        <taxon>Bacillota</taxon>
        <taxon>Bacilli</taxon>
        <taxon>Bacillales</taxon>
        <taxon>Fictibacillaceae</taxon>
        <taxon>Fictibacillus</taxon>
    </lineage>
</organism>
<comment type="caution">
    <text evidence="10">The sequence shown here is derived from an EMBL/GenBank/DDBJ whole genome shotgun (WGS) entry which is preliminary data.</text>
</comment>
<evidence type="ECO:0000256" key="4">
    <source>
        <dbReference type="ARBA" id="ARBA00008981"/>
    </source>
</evidence>
<dbReference type="InterPro" id="IPR015422">
    <property type="entry name" value="PyrdxlP-dep_Trfase_small"/>
</dbReference>
<dbReference type="PANTHER" id="PTHR43713:SF1">
    <property type="entry name" value="GLUTAMATE-1-SEMIALDEHYDE 2,1-AMINOMUTASE 2"/>
    <property type="match status" value="1"/>
</dbReference>
<evidence type="ECO:0000313" key="11">
    <source>
        <dbReference type="Proteomes" id="UP000603641"/>
    </source>
</evidence>
<dbReference type="GO" id="GO:0042286">
    <property type="term" value="F:glutamate-1-semialdehyde 2,1-aminomutase activity"/>
    <property type="evidence" value="ECO:0007669"/>
    <property type="project" value="UniProtKB-EC"/>
</dbReference>
<name>A0ABR8SSC4_9BACL</name>
<comment type="subcellular location">
    <subcellularLocation>
        <location evidence="9">Cytoplasm</location>
    </subcellularLocation>
</comment>
<dbReference type="PANTHER" id="PTHR43713">
    <property type="entry name" value="GLUTAMATE-1-SEMIALDEHYDE 2,1-AMINOMUTASE"/>
    <property type="match status" value="1"/>
</dbReference>
<evidence type="ECO:0000313" key="10">
    <source>
        <dbReference type="EMBL" id="MBD7966408.1"/>
    </source>
</evidence>
<dbReference type="NCBIfam" id="NF000818">
    <property type="entry name" value="PRK00062.1"/>
    <property type="match status" value="1"/>
</dbReference>
<evidence type="ECO:0000256" key="5">
    <source>
        <dbReference type="ARBA" id="ARBA00022490"/>
    </source>
</evidence>
<dbReference type="Gene3D" id="3.90.1150.10">
    <property type="entry name" value="Aspartate Aminotransferase, domain 1"/>
    <property type="match status" value="1"/>
</dbReference>
<dbReference type="InterPro" id="IPR004639">
    <property type="entry name" value="4pyrrol_synth_GluAld_NH2Trfase"/>
</dbReference>
<feature type="modified residue" description="N6-(pyridoxal phosphate)lysine" evidence="9">
    <location>
        <position position="268"/>
    </location>
</feature>
<evidence type="ECO:0000256" key="9">
    <source>
        <dbReference type="HAMAP-Rule" id="MF_00375"/>
    </source>
</evidence>
<comment type="cofactor">
    <cofactor evidence="2 9">
        <name>pyridoxal 5'-phosphate</name>
        <dbReference type="ChEBI" id="CHEBI:597326"/>
    </cofactor>
</comment>
<dbReference type="Pfam" id="PF00202">
    <property type="entry name" value="Aminotran_3"/>
    <property type="match status" value="1"/>
</dbReference>
<evidence type="ECO:0000256" key="6">
    <source>
        <dbReference type="ARBA" id="ARBA00022898"/>
    </source>
</evidence>
<sequence>MKHTKSEALYDEALLHIVGGVNSPSRSFKAVGGGAPVFMERAQGAYFWDEDGNRYIDYLAAYGPIITGHAHPHITKAIVKAAENGVLYGTPTSLEVKFAKMLKEAMPAMDKVRFVNSGTEAVMTTIRVARAYTGRDKIIKFAGCYHGHSDLVLVAAGSGPSTLGTPDSAGVPKSIAQEVITVPFNDVDAYREAMDKWGDQIAAVLVEPIVGNFGIVEPKEGFLQAVNDITHEHGALVIYDEVITAFRFMYGGAQDLLGVKPDMTALGKIIGGGLPIGAYGGKQEIMEKVAPLGPAYQAGTMAGNPASISAGIACLEVLKQEGVYEEMDRLGAILEKGLLEQAEKYGVSVTINRLKGALTLYFSDEKIENYVQAEATDGEIFGRYFKHMLHEGINLAPSKYEAMFLTTAHTEEDVRVTIEAAGRAFSSL</sequence>
<keyword evidence="7 9" id="KW-0413">Isomerase</keyword>
<dbReference type="NCBIfam" id="NF009055">
    <property type="entry name" value="PRK12389.1"/>
    <property type="match status" value="1"/>
</dbReference>
<keyword evidence="5 9" id="KW-0963">Cytoplasm</keyword>
<gene>
    <name evidence="9" type="primary">hemL</name>
    <name evidence="10" type="ORF">H9648_20375</name>
</gene>
<accession>A0ABR8SSC4</accession>
<evidence type="ECO:0000256" key="8">
    <source>
        <dbReference type="ARBA" id="ARBA00023244"/>
    </source>
</evidence>
<reference evidence="10 11" key="1">
    <citation type="submission" date="2020-08" db="EMBL/GenBank/DDBJ databases">
        <title>A Genomic Blueprint of the Chicken Gut Microbiome.</title>
        <authorList>
            <person name="Gilroy R."/>
            <person name="Ravi A."/>
            <person name="Getino M."/>
            <person name="Pursley I."/>
            <person name="Horton D.L."/>
            <person name="Alikhan N.-F."/>
            <person name="Baker D."/>
            <person name="Gharbi K."/>
            <person name="Hall N."/>
            <person name="Watson M."/>
            <person name="Adriaenssens E.M."/>
            <person name="Foster-Nyarko E."/>
            <person name="Jarju S."/>
            <person name="Secka A."/>
            <person name="Antonio M."/>
            <person name="Oren A."/>
            <person name="Chaudhuri R."/>
            <person name="La Ragione R.M."/>
            <person name="Hildebrand F."/>
            <person name="Pallen M.J."/>
        </authorList>
    </citation>
    <scope>NUCLEOTIDE SEQUENCE [LARGE SCALE GENOMIC DNA]</scope>
    <source>
        <strain evidence="10 11">Sa2CUA10</strain>
    </source>
</reference>
<dbReference type="NCBIfam" id="TIGR00713">
    <property type="entry name" value="hemL"/>
    <property type="match status" value="1"/>
</dbReference>
<evidence type="ECO:0000256" key="3">
    <source>
        <dbReference type="ARBA" id="ARBA00004819"/>
    </source>
</evidence>